<dbReference type="InterPro" id="IPR043970">
    <property type="entry name" value="FUZ/MON1/HPS1_longin_3"/>
</dbReference>
<dbReference type="AlphaFoldDB" id="A0A023EYZ4"/>
<evidence type="ECO:0000256" key="4">
    <source>
        <dbReference type="ARBA" id="ARBA00023212"/>
    </source>
</evidence>
<keyword evidence="3" id="KW-0963">Cytoplasm</keyword>
<comment type="similarity">
    <text evidence="2">Belongs to the fuzzy family.</text>
</comment>
<dbReference type="EMBL" id="GBBI01004803">
    <property type="protein sequence ID" value="JAC13909.1"/>
    <property type="molecule type" value="mRNA"/>
</dbReference>
<organism evidence="8">
    <name type="scientific">Triatoma infestans</name>
    <name type="common">Assassin bug</name>
    <dbReference type="NCBI Taxonomy" id="30076"/>
    <lineage>
        <taxon>Eukaryota</taxon>
        <taxon>Metazoa</taxon>
        <taxon>Ecdysozoa</taxon>
        <taxon>Arthropoda</taxon>
        <taxon>Hexapoda</taxon>
        <taxon>Insecta</taxon>
        <taxon>Pterygota</taxon>
        <taxon>Neoptera</taxon>
        <taxon>Paraneoptera</taxon>
        <taxon>Hemiptera</taxon>
        <taxon>Heteroptera</taxon>
        <taxon>Panheteroptera</taxon>
        <taxon>Cimicomorpha</taxon>
        <taxon>Reduviidae</taxon>
        <taxon>Triatominae</taxon>
        <taxon>Triatoma</taxon>
    </lineage>
</organism>
<feature type="domain" description="FUZ/MON1/HPS1 third Longin" evidence="7">
    <location>
        <begin position="289"/>
        <end position="388"/>
    </location>
</feature>
<name>A0A023EYZ4_TRIIF</name>
<evidence type="ECO:0000259" key="6">
    <source>
        <dbReference type="Pfam" id="PF19037"/>
    </source>
</evidence>
<dbReference type="Pfam" id="PF19036">
    <property type="entry name" value="Fuz_longin_1"/>
    <property type="match status" value="1"/>
</dbReference>
<evidence type="ECO:0000259" key="5">
    <source>
        <dbReference type="Pfam" id="PF19036"/>
    </source>
</evidence>
<reference evidence="8" key="1">
    <citation type="journal article" date="2014" name="PLoS Negl. Trop. Dis.">
        <title>An updated insight into the Sialotranscriptome of Triatoma infestans: developmental stage and geographic variations.</title>
        <authorList>
            <person name="Schwarz A."/>
            <person name="Medrano-Mercado N."/>
            <person name="Schaub G.A."/>
            <person name="Struchiner C.J."/>
            <person name="Bargues M.D."/>
            <person name="Levy M.Z."/>
            <person name="Ribeiro J.M."/>
        </authorList>
    </citation>
    <scope>NUCLEOTIDE SEQUENCE</scope>
    <source>
        <strain evidence="8">Chile</strain>
        <tissue evidence="8">Salivary glands</tissue>
    </source>
</reference>
<keyword evidence="4" id="KW-0206">Cytoskeleton</keyword>
<dbReference type="InterPro" id="IPR043972">
    <property type="entry name" value="FUZ/MON1/HPS1_longin_1"/>
</dbReference>
<dbReference type="Pfam" id="PF19038">
    <property type="entry name" value="Fuz_longin_3"/>
    <property type="match status" value="1"/>
</dbReference>
<accession>A0A023EYZ4</accession>
<dbReference type="GO" id="GO:0016192">
    <property type="term" value="P:vesicle-mediated transport"/>
    <property type="evidence" value="ECO:0007669"/>
    <property type="project" value="InterPro"/>
</dbReference>
<feature type="domain" description="FUZ/MON1/HPS1 second Longin" evidence="6">
    <location>
        <begin position="169"/>
        <end position="261"/>
    </location>
</feature>
<protein>
    <recommendedName>
        <fullName evidence="9">Protein fuzzy-like protein</fullName>
    </recommendedName>
</protein>
<evidence type="ECO:0000313" key="8">
    <source>
        <dbReference type="EMBL" id="JAC13909.1"/>
    </source>
</evidence>
<sequence>MGANIICVTSSGGLPLFNRSKGNIEQLPFPVVGSLNGVHMFGKSHGLHVESTETKNMTVVWKEYEDSVMLMAVAYLNGQKILTDILDAIFGSMILIVGIEEIKGIRNVERLKRELRACYPIIDKILECLDFGDRNSGGNTSILGLSETILCKENGTLMICLESYVESVGSLFGCITIENCIAAATEGWWELSQLERKLLSHLMTSNSDCTAFDIPVFLPCKSPNIPFRLVGLCLVNSIWVSILCGPTPEISTIEQICYQCWAPVLSTVRAALNVYPRNLPASMQLHPTILGLLLVNIAFGKYVLSSNLNINKKDGRSSGEVLKTFYYEAVTDLISKETKDIPLETYWCSEYHKLHALRNGDDVICLLYNHMVPTHTMRLLTKETLTSIISIEGILWQ</sequence>
<evidence type="ECO:0000256" key="2">
    <source>
        <dbReference type="ARBA" id="ARBA00008550"/>
    </source>
</evidence>
<dbReference type="InterPro" id="IPR026069">
    <property type="entry name" value="Fuzzy"/>
</dbReference>
<proteinExistence type="evidence at transcript level"/>
<dbReference type="Pfam" id="PF19037">
    <property type="entry name" value="Fuz_longin_2"/>
    <property type="match status" value="1"/>
</dbReference>
<evidence type="ECO:0008006" key="9">
    <source>
        <dbReference type="Google" id="ProtNLM"/>
    </source>
</evidence>
<dbReference type="PANTHER" id="PTHR13559">
    <property type="entry name" value="INTRACELLULAR TRAFFIC PROTEIN-RELATED"/>
    <property type="match status" value="1"/>
</dbReference>
<feature type="domain" description="FUZ/MON1/HPS1 first Longin" evidence="5">
    <location>
        <begin position="5"/>
        <end position="125"/>
    </location>
</feature>
<dbReference type="GO" id="GO:1905515">
    <property type="term" value="P:non-motile cilium assembly"/>
    <property type="evidence" value="ECO:0007669"/>
    <property type="project" value="TreeGrafter"/>
</dbReference>
<evidence type="ECO:0000256" key="1">
    <source>
        <dbReference type="ARBA" id="ARBA00004245"/>
    </source>
</evidence>
<evidence type="ECO:0000259" key="7">
    <source>
        <dbReference type="Pfam" id="PF19038"/>
    </source>
</evidence>
<evidence type="ECO:0000256" key="3">
    <source>
        <dbReference type="ARBA" id="ARBA00022490"/>
    </source>
</evidence>
<dbReference type="PANTHER" id="PTHR13559:SF1">
    <property type="entry name" value="PROTEIN FUZZY HOMOLOG"/>
    <property type="match status" value="1"/>
</dbReference>
<dbReference type="GO" id="GO:0005856">
    <property type="term" value="C:cytoskeleton"/>
    <property type="evidence" value="ECO:0007669"/>
    <property type="project" value="UniProtKB-SubCell"/>
</dbReference>
<comment type="subcellular location">
    <subcellularLocation>
        <location evidence="1">Cytoplasm</location>
        <location evidence="1">Cytoskeleton</location>
    </subcellularLocation>
</comment>
<dbReference type="InterPro" id="IPR043971">
    <property type="entry name" value="FUZ/MON1/HPS1_longin_2"/>
</dbReference>